<sequence length="162" mass="19232">MLCDSFWVVKAKFEVLELHFHSLVGQYHSLVELKEHPHEKQYESIDLASYNVIHKRHIQLHNSNVLLIWGQYRRNPPIPSRNKGKKDKEQQKVLGASAEHLTKIKVELQSVSLDIKKTTKDLQMKVEAIQAPYRPPCLMTWEILLWMRFSMRRGMLKRKDYL</sequence>
<dbReference type="EMBL" id="PJQY01003194">
    <property type="protein sequence ID" value="PQM39383.1"/>
    <property type="molecule type" value="Genomic_DNA"/>
</dbReference>
<proteinExistence type="predicted"/>
<reference evidence="1 3" key="1">
    <citation type="submission" date="2018-02" db="EMBL/GenBank/DDBJ databases">
        <title>Draft genome of wild Prunus yedoensis var. nudiflora.</title>
        <authorList>
            <person name="Baek S."/>
            <person name="Kim J.-H."/>
            <person name="Choi K."/>
            <person name="Kim G.-B."/>
            <person name="Cho A."/>
            <person name="Jang H."/>
            <person name="Shin C.-H."/>
            <person name="Yu H.-J."/>
            <person name="Mun J.-H."/>
        </authorList>
    </citation>
    <scope>NUCLEOTIDE SEQUENCE [LARGE SCALE GENOMIC DNA]</scope>
    <source>
        <strain evidence="3">cv. Jeju island</strain>
        <tissue evidence="1">Leaf</tissue>
    </source>
</reference>
<name>A0A314UPG7_PRUYE</name>
<evidence type="ECO:0000313" key="3">
    <source>
        <dbReference type="Proteomes" id="UP000250321"/>
    </source>
</evidence>
<dbReference type="AlphaFoldDB" id="A0A314UPG7"/>
<evidence type="ECO:0000313" key="2">
    <source>
        <dbReference type="EMBL" id="PQQ03483.1"/>
    </source>
</evidence>
<dbReference type="EMBL" id="PJQY01001338">
    <property type="protein sequence ID" value="PQQ03483.1"/>
    <property type="molecule type" value="Genomic_DNA"/>
</dbReference>
<keyword evidence="3" id="KW-1185">Reference proteome</keyword>
<evidence type="ECO:0000313" key="1">
    <source>
        <dbReference type="EMBL" id="PQM39383.1"/>
    </source>
</evidence>
<organism evidence="1 3">
    <name type="scientific">Prunus yedoensis var. nudiflora</name>
    <dbReference type="NCBI Taxonomy" id="2094558"/>
    <lineage>
        <taxon>Eukaryota</taxon>
        <taxon>Viridiplantae</taxon>
        <taxon>Streptophyta</taxon>
        <taxon>Embryophyta</taxon>
        <taxon>Tracheophyta</taxon>
        <taxon>Spermatophyta</taxon>
        <taxon>Magnoliopsida</taxon>
        <taxon>eudicotyledons</taxon>
        <taxon>Gunneridae</taxon>
        <taxon>Pentapetalae</taxon>
        <taxon>rosids</taxon>
        <taxon>fabids</taxon>
        <taxon>Rosales</taxon>
        <taxon>Rosaceae</taxon>
        <taxon>Amygdaloideae</taxon>
        <taxon>Amygdaleae</taxon>
        <taxon>Prunus</taxon>
    </lineage>
</organism>
<gene>
    <name evidence="2" type="ORF">Pyn_08047</name>
    <name evidence="1" type="ORF">Pyn_14349</name>
</gene>
<accession>A0A314UPG7</accession>
<protein>
    <submittedName>
        <fullName evidence="1">Uncharacterized protein</fullName>
    </submittedName>
</protein>
<dbReference type="Proteomes" id="UP000250321">
    <property type="component" value="Unassembled WGS sequence"/>
</dbReference>
<comment type="caution">
    <text evidence="1">The sequence shown here is derived from an EMBL/GenBank/DDBJ whole genome shotgun (WGS) entry which is preliminary data.</text>
</comment>